<proteinExistence type="predicted"/>
<dbReference type="Proteomes" id="UP000886998">
    <property type="component" value="Unassembled WGS sequence"/>
</dbReference>
<reference evidence="1" key="1">
    <citation type="submission" date="2020-08" db="EMBL/GenBank/DDBJ databases">
        <title>Multicomponent nature underlies the extraordinary mechanical properties of spider dragline silk.</title>
        <authorList>
            <person name="Kono N."/>
            <person name="Nakamura H."/>
            <person name="Mori M."/>
            <person name="Yoshida Y."/>
            <person name="Ohtoshi R."/>
            <person name="Malay A.D."/>
            <person name="Moran D.A.P."/>
            <person name="Tomita M."/>
            <person name="Numata K."/>
            <person name="Arakawa K."/>
        </authorList>
    </citation>
    <scope>NUCLEOTIDE SEQUENCE</scope>
</reference>
<dbReference type="AlphaFoldDB" id="A0A8X7CFL3"/>
<dbReference type="EMBL" id="BMAV01015346">
    <property type="protein sequence ID" value="GFY64656.1"/>
    <property type="molecule type" value="Genomic_DNA"/>
</dbReference>
<organism evidence="1 2">
    <name type="scientific">Trichonephila inaurata madagascariensis</name>
    <dbReference type="NCBI Taxonomy" id="2747483"/>
    <lineage>
        <taxon>Eukaryota</taxon>
        <taxon>Metazoa</taxon>
        <taxon>Ecdysozoa</taxon>
        <taxon>Arthropoda</taxon>
        <taxon>Chelicerata</taxon>
        <taxon>Arachnida</taxon>
        <taxon>Araneae</taxon>
        <taxon>Araneomorphae</taxon>
        <taxon>Entelegynae</taxon>
        <taxon>Araneoidea</taxon>
        <taxon>Nephilidae</taxon>
        <taxon>Trichonephila</taxon>
        <taxon>Trichonephila inaurata</taxon>
    </lineage>
</organism>
<evidence type="ECO:0000313" key="1">
    <source>
        <dbReference type="EMBL" id="GFY64656.1"/>
    </source>
</evidence>
<comment type="caution">
    <text evidence="1">The sequence shown here is derived from an EMBL/GenBank/DDBJ whole genome shotgun (WGS) entry which is preliminary data.</text>
</comment>
<protein>
    <submittedName>
        <fullName evidence="1">Uncharacterized protein</fullName>
    </submittedName>
</protein>
<dbReference type="OrthoDB" id="10030726at2759"/>
<evidence type="ECO:0000313" key="2">
    <source>
        <dbReference type="Proteomes" id="UP000886998"/>
    </source>
</evidence>
<sequence>MLQEPIEYTTPDFVARLVTQAEKSRQLARIRTLAAQEKDRRRYNSRHRAVLYQPGDLVWIYIPVREVGRSVKTVEKVLRAVPSSAQTFGCNLRGSRF</sequence>
<name>A0A8X7CFL3_9ARAC</name>
<keyword evidence="2" id="KW-1185">Reference proteome</keyword>
<gene>
    <name evidence="1" type="ORF">TNIN_239131</name>
</gene>
<accession>A0A8X7CFL3</accession>